<organism evidence="3 4">
    <name type="scientific">Nocardioides massiliensis</name>
    <dbReference type="NCBI Taxonomy" id="1325935"/>
    <lineage>
        <taxon>Bacteria</taxon>
        <taxon>Bacillati</taxon>
        <taxon>Actinomycetota</taxon>
        <taxon>Actinomycetes</taxon>
        <taxon>Propionibacteriales</taxon>
        <taxon>Nocardioidaceae</taxon>
        <taxon>Nocardioides</taxon>
    </lineage>
</organism>
<name>A0ABT9NRQ9_9ACTN</name>
<dbReference type="PANTHER" id="PTHR43201">
    <property type="entry name" value="ACYL-COA SYNTHETASE"/>
    <property type="match status" value="1"/>
</dbReference>
<evidence type="ECO:0000256" key="1">
    <source>
        <dbReference type="ARBA" id="ARBA00006432"/>
    </source>
</evidence>
<reference evidence="3 4" key="1">
    <citation type="submission" date="2023-07" db="EMBL/GenBank/DDBJ databases">
        <title>Sequencing the genomes of 1000 actinobacteria strains.</title>
        <authorList>
            <person name="Klenk H.-P."/>
        </authorList>
    </citation>
    <scope>NUCLEOTIDE SEQUENCE [LARGE SCALE GENOMIC DNA]</scope>
    <source>
        <strain evidence="3 4">GD13</strain>
    </source>
</reference>
<evidence type="ECO:0000313" key="4">
    <source>
        <dbReference type="Proteomes" id="UP001240447"/>
    </source>
</evidence>
<accession>A0ABT9NRQ9</accession>
<dbReference type="EMBL" id="JAUSQM010000001">
    <property type="protein sequence ID" value="MDP9823106.1"/>
    <property type="molecule type" value="Genomic_DNA"/>
</dbReference>
<dbReference type="Gene3D" id="3.30.300.30">
    <property type="match status" value="1"/>
</dbReference>
<dbReference type="InterPro" id="IPR020845">
    <property type="entry name" value="AMP-binding_CS"/>
</dbReference>
<comment type="caution">
    <text evidence="3">The sequence shown here is derived from an EMBL/GenBank/DDBJ whole genome shotgun (WGS) entry which is preliminary data.</text>
</comment>
<dbReference type="Proteomes" id="UP001240447">
    <property type="component" value="Unassembled WGS sequence"/>
</dbReference>
<dbReference type="InterPro" id="IPR042099">
    <property type="entry name" value="ANL_N_sf"/>
</dbReference>
<dbReference type="GO" id="GO:0016874">
    <property type="term" value="F:ligase activity"/>
    <property type="evidence" value="ECO:0007669"/>
    <property type="project" value="UniProtKB-KW"/>
</dbReference>
<proteinExistence type="inferred from homology"/>
<dbReference type="PROSITE" id="PS00455">
    <property type="entry name" value="AMP_BINDING"/>
    <property type="match status" value="1"/>
</dbReference>
<keyword evidence="2 3" id="KW-0436">Ligase</keyword>
<dbReference type="Gene3D" id="3.40.50.12780">
    <property type="entry name" value="N-terminal domain of ligase-like"/>
    <property type="match status" value="1"/>
</dbReference>
<dbReference type="RefSeq" id="WP_068124354.1">
    <property type="nucleotide sequence ID" value="NZ_CCXJ01000706.1"/>
</dbReference>
<dbReference type="InterPro" id="IPR045851">
    <property type="entry name" value="AMP-bd_C_sf"/>
</dbReference>
<protein>
    <submittedName>
        <fullName evidence="3">Acyl-coenzyme A synthetase/AMP-(Fatty) acid ligase</fullName>
    </submittedName>
</protein>
<comment type="similarity">
    <text evidence="1">Belongs to the ATP-dependent AMP-binding enzyme family.</text>
</comment>
<keyword evidence="4" id="KW-1185">Reference proteome</keyword>
<sequence>MSDPVDVLAGSDPVAAVLAAYRDGDRLLLRTGGTTGAPRVVVRTAASWVDSFPTYAELAGIGPDTVVGVPGPMTATMNLFAVAQARWAGARHTHDPEDATHVVLTPAQLHAVLDADAARPGTVAVVAGDRLAPALAARARAAGLVVHHYYGAAELSFVAWGPHAEQLSVFPGVEAVARDGELFVRSPYVAEGVADADGWAGVGDRGHVVGTRVIVHGRPGTVTTAGATVVVSAVEAALADLGVVVVGIPHPRLGAVLAAVLPGSVGIAAARRAARDRLPSSHRPRRWVHRETLPLTRHGKIDREALARALAADPQELP</sequence>
<evidence type="ECO:0000313" key="3">
    <source>
        <dbReference type="EMBL" id="MDP9823106.1"/>
    </source>
</evidence>
<dbReference type="SUPFAM" id="SSF56801">
    <property type="entry name" value="Acetyl-CoA synthetase-like"/>
    <property type="match status" value="1"/>
</dbReference>
<gene>
    <name evidence="3" type="ORF">J2S59_002915</name>
</gene>
<evidence type="ECO:0000256" key="2">
    <source>
        <dbReference type="ARBA" id="ARBA00022598"/>
    </source>
</evidence>
<dbReference type="PANTHER" id="PTHR43201:SF5">
    <property type="entry name" value="MEDIUM-CHAIN ACYL-COA LIGASE ACSF2, MITOCHONDRIAL"/>
    <property type="match status" value="1"/>
</dbReference>